<geneLocation type="plasmid" evidence="1 2">
    <name>pAYWB-IV</name>
</geneLocation>
<dbReference type="AlphaFoldDB" id="Q2NID3"/>
<dbReference type="HOGENOM" id="CLU_2153109_0_0_14"/>
<name>Q2NID3_AYWBP</name>
<dbReference type="RefSeq" id="WP_011412970.1">
    <property type="nucleotide sequence ID" value="NC_007720.1"/>
</dbReference>
<dbReference type="Proteomes" id="UP000001934">
    <property type="component" value="Plasmid pAYWB-IV"/>
</dbReference>
<sequence>MKKSEINKNTINFFKEMKSKGFKPEDFQRNYYFFEIKDFKAAGFTNDEISFFDYTINELKQKGFTNKQIDELSYYDEYYFGVDENEQNKIIDKLKNNGFTNELLKSIKLIV</sequence>
<gene>
    <name evidence="1" type="ordered locus">AYWB_pIV06</name>
</gene>
<proteinExistence type="predicted"/>
<reference evidence="1 2" key="1">
    <citation type="journal article" date="2006" name="J. Bacteriol.">
        <title>Living with genome instability: the adaptation of phytoplasmas to diverse environments of their insect and plant hosts.</title>
        <authorList>
            <person name="Bai X."/>
            <person name="Zhang J."/>
            <person name="Ewing A."/>
            <person name="Miller S.A."/>
            <person name="Jancso Radek A."/>
            <person name="Shevchenko D.V."/>
            <person name="Tsukerman K."/>
            <person name="Walunas T."/>
            <person name="Lapidus A."/>
            <person name="Campbell J.W."/>
            <person name="Hogenhout S.A."/>
        </authorList>
    </citation>
    <scope>NUCLEOTIDE SEQUENCE [LARGE SCALE GENOMIC DNA]</scope>
    <source>
        <strain evidence="1 2">AYWB</strain>
    </source>
</reference>
<keyword evidence="1" id="KW-0614">Plasmid</keyword>
<dbReference type="KEGG" id="ayw:AYWB_pIV06"/>
<evidence type="ECO:0000313" key="2">
    <source>
        <dbReference type="Proteomes" id="UP000001934"/>
    </source>
</evidence>
<protein>
    <submittedName>
        <fullName evidence="1">Uncharacterized protein</fullName>
    </submittedName>
</protein>
<organism evidence="1 2">
    <name type="scientific">Aster yellows witches'-broom phytoplasma (strain AYWB)</name>
    <dbReference type="NCBI Taxonomy" id="322098"/>
    <lineage>
        <taxon>Bacteria</taxon>
        <taxon>Bacillati</taxon>
        <taxon>Mycoplasmatota</taxon>
        <taxon>Mollicutes</taxon>
        <taxon>Acholeplasmatales</taxon>
        <taxon>Acholeplasmataceae</taxon>
        <taxon>Candidatus Phytoplasma</taxon>
        <taxon>16SrI (Aster yellows group)</taxon>
    </lineage>
</organism>
<evidence type="ECO:0000313" key="1">
    <source>
        <dbReference type="EMBL" id="ABC65810.1"/>
    </source>
</evidence>
<keyword evidence="2" id="KW-1185">Reference proteome</keyword>
<dbReference type="EMBL" id="CP000065">
    <property type="protein sequence ID" value="ABC65810.1"/>
    <property type="molecule type" value="Genomic_DNA"/>
</dbReference>
<accession>Q2NID3</accession>